<proteinExistence type="inferred from homology"/>
<comment type="subcellular location">
    <subcellularLocation>
        <location evidence="1">Endoplasmic reticulum membrane</location>
        <topology evidence="1">Single-pass type I membrane protein</topology>
    </subcellularLocation>
</comment>
<dbReference type="GO" id="GO:0051082">
    <property type="term" value="F:unfolded protein binding"/>
    <property type="evidence" value="ECO:0007669"/>
    <property type="project" value="TreeGrafter"/>
</dbReference>
<dbReference type="Proteomes" id="UP000323386">
    <property type="component" value="Unassembled WGS sequence"/>
</dbReference>
<evidence type="ECO:0000256" key="7">
    <source>
        <dbReference type="ARBA" id="ARBA00022824"/>
    </source>
</evidence>
<evidence type="ECO:0000313" key="12">
    <source>
        <dbReference type="Proteomes" id="UP000323386"/>
    </source>
</evidence>
<gene>
    <name evidence="11" type="ORF">PSFLO_06853</name>
</gene>
<sequence>MLAPTRTIALGLLAFALCCVQRAAAVVQDWQLIDTSNSNELVGTWSSGSHQVLTGLGFFWPANRTFTPPPARGISYSFSADGFWEQSMYLAQPNPRKPQCVGSQLIWQHGTYEVLSNGTLILTPFWHEGAQLVSSSCSGGNTTELAYNEREIWATAEVWYEQVMGVPVKSLRLTDPWGNRRTNMNLVYRPPQMLPTEKLYVSVSRPACALHRSALWSGSLPRRCVDSFRPILCPMSILDASCPLQVYGL</sequence>
<evidence type="ECO:0000256" key="10">
    <source>
        <dbReference type="SAM" id="SignalP"/>
    </source>
</evidence>
<dbReference type="GO" id="GO:0006458">
    <property type="term" value="P:'de novo' protein folding"/>
    <property type="evidence" value="ECO:0007669"/>
    <property type="project" value="InterPro"/>
</dbReference>
<evidence type="ECO:0000256" key="6">
    <source>
        <dbReference type="ARBA" id="ARBA00022729"/>
    </source>
</evidence>
<keyword evidence="7" id="KW-0256">Endoplasmic reticulum</keyword>
<dbReference type="Pfam" id="PF10681">
    <property type="entry name" value="Rot1"/>
    <property type="match status" value="1"/>
</dbReference>
<evidence type="ECO:0000256" key="2">
    <source>
        <dbReference type="ARBA" id="ARBA00007149"/>
    </source>
</evidence>
<evidence type="ECO:0000256" key="5">
    <source>
        <dbReference type="ARBA" id="ARBA00022692"/>
    </source>
</evidence>
<evidence type="ECO:0000256" key="3">
    <source>
        <dbReference type="ARBA" id="ARBA00016195"/>
    </source>
</evidence>
<keyword evidence="9" id="KW-0472">Membrane</keyword>
<dbReference type="PANTHER" id="PTHR28090">
    <property type="entry name" value="PROTEIN ROT1"/>
    <property type="match status" value="1"/>
</dbReference>
<protein>
    <recommendedName>
        <fullName evidence="4">Protein ROT1</fullName>
    </recommendedName>
    <alternativeName>
        <fullName evidence="3">Protein rot1</fullName>
    </alternativeName>
</protein>
<comment type="similarity">
    <text evidence="2">Belongs to the ROT1 family.</text>
</comment>
<feature type="chain" id="PRO_5022965748" description="Protein ROT1" evidence="10">
    <location>
        <begin position="26"/>
        <end position="249"/>
    </location>
</feature>
<feature type="signal peptide" evidence="10">
    <location>
        <begin position="1"/>
        <end position="25"/>
    </location>
</feature>
<organism evidence="11 12">
    <name type="scientific">Pseudozyma flocculosa</name>
    <dbReference type="NCBI Taxonomy" id="84751"/>
    <lineage>
        <taxon>Eukaryota</taxon>
        <taxon>Fungi</taxon>
        <taxon>Dikarya</taxon>
        <taxon>Basidiomycota</taxon>
        <taxon>Ustilaginomycotina</taxon>
        <taxon>Ustilaginomycetes</taxon>
        <taxon>Ustilaginales</taxon>
        <taxon>Ustilaginaceae</taxon>
        <taxon>Pseudozyma</taxon>
    </lineage>
</organism>
<dbReference type="PANTHER" id="PTHR28090:SF1">
    <property type="entry name" value="PROTEIN ROT1"/>
    <property type="match status" value="1"/>
</dbReference>
<evidence type="ECO:0000256" key="8">
    <source>
        <dbReference type="ARBA" id="ARBA00022989"/>
    </source>
</evidence>
<keyword evidence="5" id="KW-0812">Transmembrane</keyword>
<dbReference type="InterPro" id="IPR019623">
    <property type="entry name" value="Rot1"/>
</dbReference>
<accession>A0A5C3FD34</accession>
<name>A0A5C3FD34_9BASI</name>
<dbReference type="GO" id="GO:0005789">
    <property type="term" value="C:endoplasmic reticulum membrane"/>
    <property type="evidence" value="ECO:0007669"/>
    <property type="project" value="UniProtKB-SubCell"/>
</dbReference>
<keyword evidence="8" id="KW-1133">Transmembrane helix</keyword>
<evidence type="ECO:0000256" key="4">
    <source>
        <dbReference type="ARBA" id="ARBA00017291"/>
    </source>
</evidence>
<evidence type="ECO:0000256" key="9">
    <source>
        <dbReference type="ARBA" id="ARBA00023136"/>
    </source>
</evidence>
<reference evidence="11 12" key="1">
    <citation type="submission" date="2018-03" db="EMBL/GenBank/DDBJ databases">
        <authorList>
            <person name="Guldener U."/>
        </authorList>
    </citation>
    <scope>NUCLEOTIDE SEQUENCE [LARGE SCALE GENOMIC DNA]</scope>
    <source>
        <strain evidence="11 12">DAOM196992</strain>
    </source>
</reference>
<evidence type="ECO:0000256" key="1">
    <source>
        <dbReference type="ARBA" id="ARBA00004115"/>
    </source>
</evidence>
<keyword evidence="12" id="KW-1185">Reference proteome</keyword>
<dbReference type="EMBL" id="OOIP01000027">
    <property type="protein sequence ID" value="SPO41371.1"/>
    <property type="molecule type" value="Genomic_DNA"/>
</dbReference>
<evidence type="ECO:0000313" key="11">
    <source>
        <dbReference type="EMBL" id="SPO41371.1"/>
    </source>
</evidence>
<dbReference type="OrthoDB" id="5327821at2759"/>
<dbReference type="AlphaFoldDB" id="A0A5C3FD34"/>
<keyword evidence="6 10" id="KW-0732">Signal</keyword>